<evidence type="ECO:0000256" key="1">
    <source>
        <dbReference type="SAM" id="SignalP"/>
    </source>
</evidence>
<dbReference type="PATRIC" id="fig|1449351.3.peg.1516"/>
<name>X7F961_9RHOB</name>
<dbReference type="InterPro" id="IPR011041">
    <property type="entry name" value="Quinoprot_gluc/sorb_DH_b-prop"/>
</dbReference>
<proteinExistence type="predicted"/>
<dbReference type="PANTHER" id="PTHR19328">
    <property type="entry name" value="HEDGEHOG-INTERACTING PROTEIN"/>
    <property type="match status" value="1"/>
</dbReference>
<comment type="caution">
    <text evidence="3">The sequence shown here is derived from an EMBL/GenBank/DDBJ whole genome shotgun (WGS) entry which is preliminary data.</text>
</comment>
<evidence type="ECO:0000259" key="2">
    <source>
        <dbReference type="Pfam" id="PF07995"/>
    </source>
</evidence>
<evidence type="ECO:0000313" key="3">
    <source>
        <dbReference type="EMBL" id="ETX29437.1"/>
    </source>
</evidence>
<dbReference type="eggNOG" id="COG2133">
    <property type="taxonomic scope" value="Bacteria"/>
</dbReference>
<dbReference type="RefSeq" id="WP_425277786.1">
    <property type="nucleotide sequence ID" value="NZ_JAME01000009.1"/>
</dbReference>
<dbReference type="STRING" id="1449351.RISW2_23160"/>
<protein>
    <submittedName>
        <fullName evidence="3">Glucose dehydrogenase</fullName>
    </submittedName>
</protein>
<dbReference type="Gene3D" id="2.120.10.30">
    <property type="entry name" value="TolB, C-terminal domain"/>
    <property type="match status" value="1"/>
</dbReference>
<dbReference type="Proteomes" id="UP000023430">
    <property type="component" value="Unassembled WGS sequence"/>
</dbReference>
<sequence length="404" mass="43692">MHRSMHRPTTTLLAAATTLCGGAAFAQDFERGPRNTDIPPAHPWQFRAPLEDSGVDPADEVLAGDLVHPWGIAVLPDEAGYLVTERPGRLRHVAMDGTLSDPISGVPEVVAERQGGLLDVALSPDFAESRRIYMTYAKPVGDGQSATAAAYATLSEDMGAIEDVTDIFVQEPGATAPMHFGSRVLFDDDGHVYVTTGEHFTERYRQYAQDLDKTYGKTIRLTLDGEVPQDNPFVGEDGAVESIWSYGHRNIQGAEMIDGTLWVIEHGPAGGDELNMVEPGANYGWPVITYGENYDGSTVADGAAQQEGMEQPVYFWDPVIAPAGMVRYEGDAFPEWQGDLLVGSLTPGGIVRLELEDGRVAAEERLLFELGRVRDVAVDADGSVLAITDFENGQLVRITPEGSS</sequence>
<feature type="chain" id="PRO_5004980203" evidence="1">
    <location>
        <begin position="27"/>
        <end position="404"/>
    </location>
</feature>
<evidence type="ECO:0000313" key="4">
    <source>
        <dbReference type="Proteomes" id="UP000023430"/>
    </source>
</evidence>
<organism evidence="3 4">
    <name type="scientific">Roseivivax isoporae LMG 25204</name>
    <dbReference type="NCBI Taxonomy" id="1449351"/>
    <lineage>
        <taxon>Bacteria</taxon>
        <taxon>Pseudomonadati</taxon>
        <taxon>Pseudomonadota</taxon>
        <taxon>Alphaproteobacteria</taxon>
        <taxon>Rhodobacterales</taxon>
        <taxon>Roseobacteraceae</taxon>
        <taxon>Roseivivax</taxon>
    </lineage>
</organism>
<dbReference type="EMBL" id="JAME01000009">
    <property type="protein sequence ID" value="ETX29437.1"/>
    <property type="molecule type" value="Genomic_DNA"/>
</dbReference>
<keyword evidence="4" id="KW-1185">Reference proteome</keyword>
<dbReference type="PANTHER" id="PTHR19328:SF75">
    <property type="entry name" value="ALDOSE SUGAR DEHYDROGENASE YLII"/>
    <property type="match status" value="1"/>
</dbReference>
<feature type="signal peptide" evidence="1">
    <location>
        <begin position="1"/>
        <end position="26"/>
    </location>
</feature>
<keyword evidence="1" id="KW-0732">Signal</keyword>
<accession>X7F961</accession>
<gene>
    <name evidence="3" type="ORF">RISW2_23160</name>
</gene>
<dbReference type="Pfam" id="PF07995">
    <property type="entry name" value="GSDH"/>
    <property type="match status" value="1"/>
</dbReference>
<dbReference type="SUPFAM" id="SSF50952">
    <property type="entry name" value="Soluble quinoprotein glucose dehydrogenase"/>
    <property type="match status" value="1"/>
</dbReference>
<dbReference type="AlphaFoldDB" id="X7F961"/>
<dbReference type="InterPro" id="IPR012938">
    <property type="entry name" value="Glc/Sorbosone_DH"/>
</dbReference>
<dbReference type="InterPro" id="IPR011042">
    <property type="entry name" value="6-blade_b-propeller_TolB-like"/>
</dbReference>
<feature type="domain" description="Glucose/Sorbosone dehydrogenase" evidence="2">
    <location>
        <begin position="67"/>
        <end position="397"/>
    </location>
</feature>
<reference evidence="3 4" key="1">
    <citation type="submission" date="2014-01" db="EMBL/GenBank/DDBJ databases">
        <title>Roseivivax isoporae LMG 25204 Genome Sequencing.</title>
        <authorList>
            <person name="Lai Q."/>
            <person name="Li G."/>
            <person name="Shao Z."/>
        </authorList>
    </citation>
    <scope>NUCLEOTIDE SEQUENCE [LARGE SCALE GENOMIC DNA]</scope>
    <source>
        <strain evidence="3 4">LMG 25204</strain>
    </source>
</reference>